<dbReference type="Gene3D" id="2.130.10.10">
    <property type="entry name" value="YVTN repeat-like/Quinoprotein amine dehydrogenase"/>
    <property type="match status" value="1"/>
</dbReference>
<dbReference type="Pfam" id="PF00400">
    <property type="entry name" value="WD40"/>
    <property type="match status" value="2"/>
</dbReference>
<evidence type="ECO:0000256" key="3">
    <source>
        <dbReference type="PROSITE-ProRule" id="PRU00221"/>
    </source>
</evidence>
<feature type="domain" description="Histone-binding protein RBBP4-like N-terminal" evidence="5">
    <location>
        <begin position="105"/>
        <end position="172"/>
    </location>
</feature>
<dbReference type="GO" id="GO:0042254">
    <property type="term" value="P:ribosome biogenesis"/>
    <property type="evidence" value="ECO:0007669"/>
    <property type="project" value="TreeGrafter"/>
</dbReference>
<name>A0A9N8W9H9_9GLOM</name>
<dbReference type="PROSITE" id="PS50294">
    <property type="entry name" value="WD_REPEATS_REGION"/>
    <property type="match status" value="2"/>
</dbReference>
<dbReference type="InterPro" id="IPR022052">
    <property type="entry name" value="Histone-bd_RBBP4-like_N"/>
</dbReference>
<organism evidence="6 7">
    <name type="scientific">Paraglomus brasilianum</name>
    <dbReference type="NCBI Taxonomy" id="144538"/>
    <lineage>
        <taxon>Eukaryota</taxon>
        <taxon>Fungi</taxon>
        <taxon>Fungi incertae sedis</taxon>
        <taxon>Mucoromycota</taxon>
        <taxon>Glomeromycotina</taxon>
        <taxon>Glomeromycetes</taxon>
        <taxon>Paraglomerales</taxon>
        <taxon>Paraglomeraceae</taxon>
        <taxon>Paraglomus</taxon>
    </lineage>
</organism>
<protein>
    <submittedName>
        <fullName evidence="6">8881_t:CDS:1</fullName>
    </submittedName>
</protein>
<feature type="repeat" description="WD" evidence="3">
    <location>
        <begin position="362"/>
        <end position="404"/>
    </location>
</feature>
<dbReference type="InterPro" id="IPR036322">
    <property type="entry name" value="WD40_repeat_dom_sf"/>
</dbReference>
<keyword evidence="7" id="KW-1185">Reference proteome</keyword>
<gene>
    <name evidence="6" type="ORF">PBRASI_LOCUS1309</name>
</gene>
<reference evidence="6" key="1">
    <citation type="submission" date="2021-06" db="EMBL/GenBank/DDBJ databases">
        <authorList>
            <person name="Kallberg Y."/>
            <person name="Tangrot J."/>
            <person name="Rosling A."/>
        </authorList>
    </citation>
    <scope>NUCLEOTIDE SEQUENCE</scope>
    <source>
        <strain evidence="6">BR232B</strain>
    </source>
</reference>
<evidence type="ECO:0000256" key="4">
    <source>
        <dbReference type="SAM" id="MobiDB-lite"/>
    </source>
</evidence>
<dbReference type="SMART" id="SM00320">
    <property type="entry name" value="WD40"/>
    <property type="match status" value="5"/>
</dbReference>
<dbReference type="InterPro" id="IPR051972">
    <property type="entry name" value="Glutamate-rich_WD_repeat"/>
</dbReference>
<dbReference type="OrthoDB" id="2161379at2759"/>
<dbReference type="InterPro" id="IPR001680">
    <property type="entry name" value="WD40_rpt"/>
</dbReference>
<keyword evidence="2" id="KW-0677">Repeat</keyword>
<keyword evidence="1 3" id="KW-0853">WD repeat</keyword>
<feature type="region of interest" description="Disordered" evidence="4">
    <location>
        <begin position="1"/>
        <end position="68"/>
    </location>
</feature>
<proteinExistence type="predicted"/>
<dbReference type="PANTHER" id="PTHR45903">
    <property type="entry name" value="GLUTAMATE-RICH WD REPEAT-CONTAINING PROTEIN 1"/>
    <property type="match status" value="1"/>
</dbReference>
<dbReference type="SUPFAM" id="SSF50978">
    <property type="entry name" value="WD40 repeat-like"/>
    <property type="match status" value="1"/>
</dbReference>
<dbReference type="Pfam" id="PF12265">
    <property type="entry name" value="CAF1C_H4-bd"/>
    <property type="match status" value="1"/>
</dbReference>
<evidence type="ECO:0000259" key="5">
    <source>
        <dbReference type="Pfam" id="PF12265"/>
    </source>
</evidence>
<dbReference type="Proteomes" id="UP000789739">
    <property type="component" value="Unassembled WGS sequence"/>
</dbReference>
<dbReference type="PROSITE" id="PS50082">
    <property type="entry name" value="WD_REPEATS_2"/>
    <property type="match status" value="2"/>
</dbReference>
<sequence>MSKRRQKDLDVDRTTTTKAPFGAANRLDPEPMDEDMGEFEDPWEDELESEEEDSGDEEIIEDGEDEEIIEDGEDEVMENEMSLTDSKPANRPRVYLPGYGLGEGEVLEPDESAYDMLHRLNVKWPCLSFDIISDQLGDNRMSYPATAYMVAGTQADKPKNNELMVMKLTQLHKTHKKDDPVLEHRSIKLRGGVNRVRVTPQRNLQFCAAWLETGKVHIWDLTLHIKSLDTPGYTTPKAAQTPTHTVDCHSTEGYALDWSPLSPGKLLSGDNHTHIYLTTKTESGFTTDQIPCIGHESSVEDIQWSPNEKNVFCSASADKTVKIWDLRGQRKPSLSVKAHETDVNVISWNKSTTAAPTPVASFKWHSAPVTSVEWHPTEESVIAVSGADDQISIWDLSVEEDNEESRIIRDESGSRIPSQLLFIHQGQTDIKELHWHPQFSGMLISTAASGFHVFKTVSE</sequence>
<feature type="repeat" description="WD" evidence="3">
    <location>
        <begin position="292"/>
        <end position="334"/>
    </location>
</feature>
<dbReference type="InterPro" id="IPR015943">
    <property type="entry name" value="WD40/YVTN_repeat-like_dom_sf"/>
</dbReference>
<evidence type="ECO:0000256" key="2">
    <source>
        <dbReference type="ARBA" id="ARBA00022737"/>
    </source>
</evidence>
<evidence type="ECO:0000313" key="7">
    <source>
        <dbReference type="Proteomes" id="UP000789739"/>
    </source>
</evidence>
<dbReference type="EMBL" id="CAJVPI010000082">
    <property type="protein sequence ID" value="CAG8475658.1"/>
    <property type="molecule type" value="Genomic_DNA"/>
</dbReference>
<accession>A0A9N8W9H9</accession>
<feature type="compositionally biased region" description="Acidic residues" evidence="4">
    <location>
        <begin position="30"/>
        <end position="68"/>
    </location>
</feature>
<comment type="caution">
    <text evidence="6">The sequence shown here is derived from an EMBL/GenBank/DDBJ whole genome shotgun (WGS) entry which is preliminary data.</text>
</comment>
<evidence type="ECO:0000256" key="1">
    <source>
        <dbReference type="ARBA" id="ARBA00022574"/>
    </source>
</evidence>
<dbReference type="GO" id="GO:0005730">
    <property type="term" value="C:nucleolus"/>
    <property type="evidence" value="ECO:0007669"/>
    <property type="project" value="TreeGrafter"/>
</dbReference>
<evidence type="ECO:0000313" key="6">
    <source>
        <dbReference type="EMBL" id="CAG8475658.1"/>
    </source>
</evidence>
<dbReference type="PANTHER" id="PTHR45903:SF1">
    <property type="entry name" value="GLUTAMATE-RICH WD REPEAT-CONTAINING PROTEIN 1"/>
    <property type="match status" value="1"/>
</dbReference>
<dbReference type="AlphaFoldDB" id="A0A9N8W9H9"/>